<keyword evidence="7" id="KW-0684">Rhamnose metabolism</keyword>
<dbReference type="Pfam" id="PF00370">
    <property type="entry name" value="FGGY_N"/>
    <property type="match status" value="1"/>
</dbReference>
<dbReference type="EMBL" id="CP036279">
    <property type="protein sequence ID" value="QDU64564.1"/>
    <property type="molecule type" value="Genomic_DNA"/>
</dbReference>
<keyword evidence="5" id="KW-0067">ATP-binding</keyword>
<keyword evidence="11" id="KW-1185">Reference proteome</keyword>
<keyword evidence="6" id="KW-1015">Disulfide bond</keyword>
<dbReference type="GO" id="GO:0006071">
    <property type="term" value="P:glycerol metabolic process"/>
    <property type="evidence" value="ECO:0007669"/>
    <property type="project" value="TreeGrafter"/>
</dbReference>
<protein>
    <submittedName>
        <fullName evidence="10">Rhamnulokinase</fullName>
        <ecNumber evidence="10">2.7.1.5</ecNumber>
    </submittedName>
</protein>
<dbReference type="GO" id="GO:0008993">
    <property type="term" value="F:rhamnulokinase activity"/>
    <property type="evidence" value="ECO:0007669"/>
    <property type="project" value="UniProtKB-EC"/>
</dbReference>
<dbReference type="InterPro" id="IPR043129">
    <property type="entry name" value="ATPase_NBD"/>
</dbReference>
<name>A0A518BC51_9BACT</name>
<proteinExistence type="inferred from homology"/>
<feature type="domain" description="Carbohydrate kinase FGGY C-terminal" evidence="9">
    <location>
        <begin position="259"/>
        <end position="450"/>
    </location>
</feature>
<dbReference type="RefSeq" id="WP_145262852.1">
    <property type="nucleotide sequence ID" value="NZ_CP036279.1"/>
</dbReference>
<dbReference type="InterPro" id="IPR018485">
    <property type="entry name" value="FGGY_C"/>
</dbReference>
<evidence type="ECO:0000256" key="5">
    <source>
        <dbReference type="ARBA" id="ARBA00022840"/>
    </source>
</evidence>
<evidence type="ECO:0000259" key="9">
    <source>
        <dbReference type="Pfam" id="PF02782"/>
    </source>
</evidence>
<feature type="domain" description="Carbohydrate kinase FGGY N-terminal" evidence="8">
    <location>
        <begin position="7"/>
        <end position="248"/>
    </location>
</feature>
<evidence type="ECO:0000256" key="4">
    <source>
        <dbReference type="ARBA" id="ARBA00022777"/>
    </source>
</evidence>
<keyword evidence="2 10" id="KW-0808">Transferase</keyword>
<keyword evidence="3" id="KW-0547">Nucleotide-binding</keyword>
<dbReference type="Proteomes" id="UP000317093">
    <property type="component" value="Chromosome"/>
</dbReference>
<dbReference type="Gene3D" id="3.30.420.40">
    <property type="match status" value="2"/>
</dbReference>
<dbReference type="GO" id="GO:0005829">
    <property type="term" value="C:cytosol"/>
    <property type="evidence" value="ECO:0007669"/>
    <property type="project" value="TreeGrafter"/>
</dbReference>
<dbReference type="OrthoDB" id="9761504at2"/>
<dbReference type="Pfam" id="PF02782">
    <property type="entry name" value="FGGY_C"/>
    <property type="match status" value="1"/>
</dbReference>
<dbReference type="PANTHER" id="PTHR10196">
    <property type="entry name" value="SUGAR KINASE"/>
    <property type="match status" value="1"/>
</dbReference>
<gene>
    <name evidence="10" type="primary">rhaB</name>
    <name evidence="10" type="ORF">Pan216_54540</name>
</gene>
<dbReference type="SUPFAM" id="SSF53067">
    <property type="entry name" value="Actin-like ATPase domain"/>
    <property type="match status" value="2"/>
</dbReference>
<dbReference type="EC" id="2.7.1.5" evidence="10"/>
<evidence type="ECO:0000256" key="6">
    <source>
        <dbReference type="ARBA" id="ARBA00023157"/>
    </source>
</evidence>
<evidence type="ECO:0000256" key="3">
    <source>
        <dbReference type="ARBA" id="ARBA00022741"/>
    </source>
</evidence>
<evidence type="ECO:0000313" key="10">
    <source>
        <dbReference type="EMBL" id="QDU64564.1"/>
    </source>
</evidence>
<evidence type="ECO:0000313" key="11">
    <source>
        <dbReference type="Proteomes" id="UP000317093"/>
    </source>
</evidence>
<dbReference type="InterPro" id="IPR000577">
    <property type="entry name" value="Carb_kinase_FGGY"/>
</dbReference>
<dbReference type="KEGG" id="knv:Pan216_54540"/>
<accession>A0A518BC51</accession>
<dbReference type="PIRSF" id="PIRSF000538">
    <property type="entry name" value="GlpK"/>
    <property type="match status" value="1"/>
</dbReference>
<organism evidence="10 11">
    <name type="scientific">Kolteria novifilia</name>
    <dbReference type="NCBI Taxonomy" id="2527975"/>
    <lineage>
        <taxon>Bacteria</taxon>
        <taxon>Pseudomonadati</taxon>
        <taxon>Planctomycetota</taxon>
        <taxon>Planctomycetia</taxon>
        <taxon>Kolteriales</taxon>
        <taxon>Kolteriaceae</taxon>
        <taxon>Kolteria</taxon>
    </lineage>
</organism>
<evidence type="ECO:0000256" key="1">
    <source>
        <dbReference type="ARBA" id="ARBA00009156"/>
    </source>
</evidence>
<dbReference type="InterPro" id="IPR013449">
    <property type="entry name" value="Rhamnulokinase"/>
</dbReference>
<dbReference type="AlphaFoldDB" id="A0A518BC51"/>
<dbReference type="GO" id="GO:0005524">
    <property type="term" value="F:ATP binding"/>
    <property type="evidence" value="ECO:0007669"/>
    <property type="project" value="UniProtKB-KW"/>
</dbReference>
<dbReference type="InterPro" id="IPR018484">
    <property type="entry name" value="FGGY_N"/>
</dbReference>
<reference evidence="10 11" key="1">
    <citation type="submission" date="2019-02" db="EMBL/GenBank/DDBJ databases">
        <title>Deep-cultivation of Planctomycetes and their phenomic and genomic characterization uncovers novel biology.</title>
        <authorList>
            <person name="Wiegand S."/>
            <person name="Jogler M."/>
            <person name="Boedeker C."/>
            <person name="Pinto D."/>
            <person name="Vollmers J."/>
            <person name="Rivas-Marin E."/>
            <person name="Kohn T."/>
            <person name="Peeters S.H."/>
            <person name="Heuer A."/>
            <person name="Rast P."/>
            <person name="Oberbeckmann S."/>
            <person name="Bunk B."/>
            <person name="Jeske O."/>
            <person name="Meyerdierks A."/>
            <person name="Storesund J.E."/>
            <person name="Kallscheuer N."/>
            <person name="Luecker S."/>
            <person name="Lage O.M."/>
            <person name="Pohl T."/>
            <person name="Merkel B.J."/>
            <person name="Hornburger P."/>
            <person name="Mueller R.-W."/>
            <person name="Bruemmer F."/>
            <person name="Labrenz M."/>
            <person name="Spormann A.M."/>
            <person name="Op den Camp H."/>
            <person name="Overmann J."/>
            <person name="Amann R."/>
            <person name="Jetten M.S.M."/>
            <person name="Mascher T."/>
            <person name="Medema M.H."/>
            <person name="Devos D.P."/>
            <person name="Kaster A.-K."/>
            <person name="Ovreas L."/>
            <person name="Rohde M."/>
            <person name="Galperin M.Y."/>
            <person name="Jogler C."/>
        </authorList>
    </citation>
    <scope>NUCLEOTIDE SEQUENCE [LARGE SCALE GENOMIC DNA]</scope>
    <source>
        <strain evidence="10 11">Pan216</strain>
    </source>
</reference>
<dbReference type="GO" id="GO:0004370">
    <property type="term" value="F:glycerol kinase activity"/>
    <property type="evidence" value="ECO:0007669"/>
    <property type="project" value="TreeGrafter"/>
</dbReference>
<evidence type="ECO:0000256" key="2">
    <source>
        <dbReference type="ARBA" id="ARBA00022679"/>
    </source>
</evidence>
<evidence type="ECO:0000259" key="8">
    <source>
        <dbReference type="Pfam" id="PF00370"/>
    </source>
</evidence>
<sequence length="493" mass="53670">MATKDFLAVDLGAESGRTIVGHFDGEELQIEESHRFANLQIDVLGTVYWDTLRLWHEIKTGIAKAVRQFGPPSAIGIDTWGIDFGLLNAEGSLVGNPVCYRDARTDGMMEAAFEIMPRDEVFQRTGIQFLKFNTLYQLLAMKHHAASADPFSGVASLLFMPDLLSFFLTGRKGAEYSIASTSQLLDAVSKTWDLKLIEQFGLPEGIFPEIVPTGSVVGDVTSHLVDEIGVVGTKVIASPGHDTAAAVVAVPAGQRNDWCYISSGTWSLMGAEVPSPVINAKALACKFTNEGGIGNTIRFLKNIMGLWLVQQSRKSFVEAGNELDYATLTRLAEEAPAFGSIVDPNNESLFNPTNMVEAIQDCCRRSDQPVPSDEGAIVRCCLESLALCYRQTVEELEEVLGKRFSTIHIVGGGCRNELLCRMTADCTGRVVVAGPVEATSIGNCLVQAMAVGELGSLADIRAVVRRNADVKTYEPQPNPQWDEHYARYRALIS</sequence>
<dbReference type="CDD" id="cd07771">
    <property type="entry name" value="ASKHA_NBD_FGGY_RhaB-like"/>
    <property type="match status" value="1"/>
</dbReference>
<evidence type="ECO:0000256" key="7">
    <source>
        <dbReference type="ARBA" id="ARBA00023308"/>
    </source>
</evidence>
<dbReference type="GO" id="GO:0019301">
    <property type="term" value="P:rhamnose catabolic process"/>
    <property type="evidence" value="ECO:0007669"/>
    <property type="project" value="InterPro"/>
</dbReference>
<keyword evidence="4 10" id="KW-0418">Kinase</keyword>
<comment type="similarity">
    <text evidence="1">Belongs to the FGGY kinase family.</text>
</comment>
<dbReference type="PANTHER" id="PTHR10196:SF93">
    <property type="entry name" value="L-RHAMNULOKINASE"/>
    <property type="match status" value="1"/>
</dbReference>